<dbReference type="GO" id="GO:0006979">
    <property type="term" value="P:response to oxidative stress"/>
    <property type="evidence" value="ECO:0007669"/>
    <property type="project" value="InterPro"/>
</dbReference>
<dbReference type="InterPro" id="IPR037120">
    <property type="entry name" value="Haem_peroxidase_sf_animal"/>
</dbReference>
<dbReference type="Pfam" id="PF03098">
    <property type="entry name" value="An_peroxidase"/>
    <property type="match status" value="1"/>
</dbReference>
<dbReference type="PROSITE" id="PS50292">
    <property type="entry name" value="PEROXIDASE_3"/>
    <property type="match status" value="1"/>
</dbReference>
<reference evidence="2 3" key="1">
    <citation type="submission" date="2018-11" db="EMBL/GenBank/DDBJ databases">
        <authorList>
            <consortium name="Pathogen Informatics"/>
        </authorList>
    </citation>
    <scope>NUCLEOTIDE SEQUENCE [LARGE SCALE GENOMIC DNA]</scope>
</reference>
<accession>A0A3P6SRQ2</accession>
<dbReference type="PANTHER" id="PTHR11475">
    <property type="entry name" value="OXIDASE/PEROXIDASE"/>
    <property type="match status" value="1"/>
</dbReference>
<dbReference type="EMBL" id="UYRV01021817">
    <property type="protein sequence ID" value="VDK70305.1"/>
    <property type="molecule type" value="Genomic_DNA"/>
</dbReference>
<dbReference type="SUPFAM" id="SSF48113">
    <property type="entry name" value="Heme-dependent peroxidases"/>
    <property type="match status" value="1"/>
</dbReference>
<dbReference type="GO" id="GO:0004601">
    <property type="term" value="F:peroxidase activity"/>
    <property type="evidence" value="ECO:0007669"/>
    <property type="project" value="UniProtKB-KW"/>
</dbReference>
<dbReference type="AlphaFoldDB" id="A0A3P6SRQ2"/>
<keyword evidence="1" id="KW-0575">Peroxidase</keyword>
<evidence type="ECO:0000256" key="1">
    <source>
        <dbReference type="ARBA" id="ARBA00022559"/>
    </source>
</evidence>
<keyword evidence="3" id="KW-1185">Reference proteome</keyword>
<dbReference type="Gene3D" id="1.10.640.10">
    <property type="entry name" value="Haem peroxidase domain superfamily, animal type"/>
    <property type="match status" value="1"/>
</dbReference>
<keyword evidence="1" id="KW-0560">Oxidoreductase</keyword>
<evidence type="ECO:0000313" key="3">
    <source>
        <dbReference type="Proteomes" id="UP000271889"/>
    </source>
</evidence>
<dbReference type="InterPro" id="IPR019791">
    <property type="entry name" value="Haem_peroxidase_animal"/>
</dbReference>
<proteinExistence type="predicted"/>
<feature type="non-terminal residue" evidence="2">
    <location>
        <position position="121"/>
    </location>
</feature>
<protein>
    <submittedName>
        <fullName evidence="2">Uncharacterized protein</fullName>
    </submittedName>
</protein>
<sequence length="121" mass="13583">MNRKDVNGFPNQQSLRTQEFQRYDGWYNNLANRDWGSAGSRLHRDSPSNYEDGVYMMNLSLPSARVLSDLVFKGKAGLPNARNLTTMFAFFSQVVAYEIMSSTATSCPLEVMKIPVPPGDP</sequence>
<organism evidence="2 3">
    <name type="scientific">Cylicostephanus goldi</name>
    <name type="common">Nematode worm</name>
    <dbReference type="NCBI Taxonomy" id="71465"/>
    <lineage>
        <taxon>Eukaryota</taxon>
        <taxon>Metazoa</taxon>
        <taxon>Ecdysozoa</taxon>
        <taxon>Nematoda</taxon>
        <taxon>Chromadorea</taxon>
        <taxon>Rhabditida</taxon>
        <taxon>Rhabditina</taxon>
        <taxon>Rhabditomorpha</taxon>
        <taxon>Strongyloidea</taxon>
        <taxon>Strongylidae</taxon>
        <taxon>Cylicostephanus</taxon>
    </lineage>
</organism>
<dbReference type="Proteomes" id="UP000271889">
    <property type="component" value="Unassembled WGS sequence"/>
</dbReference>
<evidence type="ECO:0000313" key="2">
    <source>
        <dbReference type="EMBL" id="VDK70305.1"/>
    </source>
</evidence>
<dbReference type="GO" id="GO:0020037">
    <property type="term" value="F:heme binding"/>
    <property type="evidence" value="ECO:0007669"/>
    <property type="project" value="InterPro"/>
</dbReference>
<dbReference type="OrthoDB" id="6019201at2759"/>
<dbReference type="InterPro" id="IPR010255">
    <property type="entry name" value="Haem_peroxidase_sf"/>
</dbReference>
<dbReference type="PANTHER" id="PTHR11475:SF144">
    <property type="entry name" value="NAD(P)H OXIDASE (H2O2-FORMING)"/>
    <property type="match status" value="1"/>
</dbReference>
<name>A0A3P6SRQ2_CYLGO</name>
<gene>
    <name evidence="2" type="ORF">CGOC_LOCUS6605</name>
</gene>